<protein>
    <submittedName>
        <fullName evidence="2">Uncharacterized protein</fullName>
    </submittedName>
</protein>
<proteinExistence type="predicted"/>
<name>A0A0N5A2A2_PARTI</name>
<organism evidence="1 2">
    <name type="scientific">Parastrongyloides trichosuri</name>
    <name type="common">Possum-specific nematode worm</name>
    <dbReference type="NCBI Taxonomy" id="131310"/>
    <lineage>
        <taxon>Eukaryota</taxon>
        <taxon>Metazoa</taxon>
        <taxon>Ecdysozoa</taxon>
        <taxon>Nematoda</taxon>
        <taxon>Chromadorea</taxon>
        <taxon>Rhabditida</taxon>
        <taxon>Tylenchina</taxon>
        <taxon>Panagrolaimomorpha</taxon>
        <taxon>Strongyloidoidea</taxon>
        <taxon>Strongyloididae</taxon>
        <taxon>Parastrongyloides</taxon>
    </lineage>
</organism>
<sequence>MRRIKGGSLSLSARSGIKRKIQKVSTISAPSFKRGEERSLSARSWVDNQNDLVSLISAASLSRTPSIIAPLRKPTINGNIYKKRTLSNISFTNFQPRHSIM</sequence>
<dbReference type="WBParaSite" id="PTRK_0001575000.1">
    <property type="protein sequence ID" value="PTRK_0001575000.1"/>
    <property type="gene ID" value="PTRK_0001575000"/>
</dbReference>
<accession>A0A0N5A2A2</accession>
<dbReference type="Proteomes" id="UP000038045">
    <property type="component" value="Unplaced"/>
</dbReference>
<evidence type="ECO:0000313" key="2">
    <source>
        <dbReference type="WBParaSite" id="PTRK_0001575000.1"/>
    </source>
</evidence>
<dbReference type="AlphaFoldDB" id="A0A0N5A2A2"/>
<evidence type="ECO:0000313" key="1">
    <source>
        <dbReference type="Proteomes" id="UP000038045"/>
    </source>
</evidence>
<reference evidence="2" key="1">
    <citation type="submission" date="2017-02" db="UniProtKB">
        <authorList>
            <consortium name="WormBaseParasite"/>
        </authorList>
    </citation>
    <scope>IDENTIFICATION</scope>
</reference>
<keyword evidence="1" id="KW-1185">Reference proteome</keyword>